<dbReference type="InterPro" id="IPR016032">
    <property type="entry name" value="Sig_transdc_resp-reg_C-effctor"/>
</dbReference>
<accession>A0A1H0AFE3</accession>
<dbReference type="PANTHER" id="PTHR43214:SF24">
    <property type="entry name" value="TRANSCRIPTIONAL REGULATORY PROTEIN NARL-RELATED"/>
    <property type="match status" value="1"/>
</dbReference>
<evidence type="ECO:0000256" key="2">
    <source>
        <dbReference type="ARBA" id="ARBA00023015"/>
    </source>
</evidence>
<dbReference type="InterPro" id="IPR039420">
    <property type="entry name" value="WalR-like"/>
</dbReference>
<evidence type="ECO:0000256" key="5">
    <source>
        <dbReference type="PROSITE-ProRule" id="PRU00169"/>
    </source>
</evidence>
<dbReference type="PRINTS" id="PR00038">
    <property type="entry name" value="HTHLUXR"/>
</dbReference>
<dbReference type="SUPFAM" id="SSF52172">
    <property type="entry name" value="CheY-like"/>
    <property type="match status" value="1"/>
</dbReference>
<keyword evidence="2" id="KW-0805">Transcription regulation</keyword>
<dbReference type="GO" id="GO:0003677">
    <property type="term" value="F:DNA binding"/>
    <property type="evidence" value="ECO:0007669"/>
    <property type="project" value="UniProtKB-KW"/>
</dbReference>
<dbReference type="PROSITE" id="PS50110">
    <property type="entry name" value="RESPONSE_REGULATORY"/>
    <property type="match status" value="1"/>
</dbReference>
<dbReference type="SMART" id="SM00448">
    <property type="entry name" value="REC"/>
    <property type="match status" value="1"/>
</dbReference>
<dbReference type="CDD" id="cd06170">
    <property type="entry name" value="LuxR_C_like"/>
    <property type="match status" value="1"/>
</dbReference>
<evidence type="ECO:0000313" key="9">
    <source>
        <dbReference type="Proteomes" id="UP000183376"/>
    </source>
</evidence>
<evidence type="ECO:0000313" key="8">
    <source>
        <dbReference type="EMBL" id="SDN31516.1"/>
    </source>
</evidence>
<dbReference type="EMBL" id="LT629701">
    <property type="protein sequence ID" value="SDN31516.1"/>
    <property type="molecule type" value="Genomic_DNA"/>
</dbReference>
<dbReference type="SUPFAM" id="SSF46894">
    <property type="entry name" value="C-terminal effector domain of the bipartite response regulators"/>
    <property type="match status" value="1"/>
</dbReference>
<dbReference type="eggNOG" id="COG2197">
    <property type="taxonomic scope" value="Bacteria"/>
</dbReference>
<feature type="modified residue" description="4-aspartylphosphate" evidence="5">
    <location>
        <position position="52"/>
    </location>
</feature>
<dbReference type="InterPro" id="IPR011006">
    <property type="entry name" value="CheY-like_superfamily"/>
</dbReference>
<dbReference type="InterPro" id="IPR000792">
    <property type="entry name" value="Tscrpt_reg_LuxR_C"/>
</dbReference>
<dbReference type="RefSeq" id="WP_030428116.1">
    <property type="nucleotide sequence ID" value="NZ_JOEF01000003.1"/>
</dbReference>
<dbReference type="Proteomes" id="UP000183376">
    <property type="component" value="Chromosome I"/>
</dbReference>
<evidence type="ECO:0000256" key="1">
    <source>
        <dbReference type="ARBA" id="ARBA00022553"/>
    </source>
</evidence>
<proteinExistence type="predicted"/>
<feature type="domain" description="Response regulatory" evidence="7">
    <location>
        <begin position="2"/>
        <end position="122"/>
    </location>
</feature>
<dbReference type="CDD" id="cd17535">
    <property type="entry name" value="REC_NarL-like"/>
    <property type="match status" value="1"/>
</dbReference>
<dbReference type="AlphaFoldDB" id="A0A1H0AFE3"/>
<evidence type="ECO:0000256" key="4">
    <source>
        <dbReference type="ARBA" id="ARBA00023163"/>
    </source>
</evidence>
<dbReference type="PANTHER" id="PTHR43214">
    <property type="entry name" value="TWO-COMPONENT RESPONSE REGULATOR"/>
    <property type="match status" value="1"/>
</dbReference>
<feature type="domain" description="HTH luxR-type" evidence="6">
    <location>
        <begin position="144"/>
        <end position="214"/>
    </location>
</feature>
<dbReference type="GO" id="GO:0000160">
    <property type="term" value="P:phosphorelay signal transduction system"/>
    <property type="evidence" value="ECO:0007669"/>
    <property type="project" value="InterPro"/>
</dbReference>
<organism evidence="8 9">
    <name type="scientific">Allokutzneria albata</name>
    <name type="common">Kibdelosporangium albatum</name>
    <dbReference type="NCBI Taxonomy" id="211114"/>
    <lineage>
        <taxon>Bacteria</taxon>
        <taxon>Bacillati</taxon>
        <taxon>Actinomycetota</taxon>
        <taxon>Actinomycetes</taxon>
        <taxon>Pseudonocardiales</taxon>
        <taxon>Pseudonocardiaceae</taxon>
        <taxon>Allokutzneria</taxon>
    </lineage>
</organism>
<keyword evidence="4" id="KW-0804">Transcription</keyword>
<keyword evidence="9" id="KW-1185">Reference proteome</keyword>
<dbReference type="OrthoDB" id="3519926at2"/>
<keyword evidence="3 8" id="KW-0238">DNA-binding</keyword>
<dbReference type="PROSITE" id="PS50043">
    <property type="entry name" value="HTH_LUXR_2"/>
    <property type="match status" value="1"/>
</dbReference>
<evidence type="ECO:0000259" key="6">
    <source>
        <dbReference type="PROSITE" id="PS50043"/>
    </source>
</evidence>
<dbReference type="InterPro" id="IPR001789">
    <property type="entry name" value="Sig_transdc_resp-reg_receiver"/>
</dbReference>
<protein>
    <submittedName>
        <fullName evidence="8">DNA-binding response regulator, NarL/FixJ family, contains REC and HTH domains</fullName>
    </submittedName>
</protein>
<evidence type="ECO:0000259" key="7">
    <source>
        <dbReference type="PROSITE" id="PS50110"/>
    </source>
</evidence>
<dbReference type="Gene3D" id="3.40.50.2300">
    <property type="match status" value="1"/>
</dbReference>
<dbReference type="Pfam" id="PF00072">
    <property type="entry name" value="Response_reg"/>
    <property type="match status" value="1"/>
</dbReference>
<evidence type="ECO:0000256" key="3">
    <source>
        <dbReference type="ARBA" id="ARBA00023125"/>
    </source>
</evidence>
<reference evidence="8 9" key="1">
    <citation type="submission" date="2016-10" db="EMBL/GenBank/DDBJ databases">
        <authorList>
            <person name="de Groot N.N."/>
        </authorList>
    </citation>
    <scope>NUCLEOTIDE SEQUENCE [LARGE SCALE GENOMIC DNA]</scope>
    <source>
        <strain evidence="8 9">DSM 44149</strain>
    </source>
</reference>
<dbReference type="SMART" id="SM00421">
    <property type="entry name" value="HTH_LUXR"/>
    <property type="match status" value="1"/>
</dbReference>
<dbReference type="InterPro" id="IPR058245">
    <property type="entry name" value="NreC/VraR/RcsB-like_REC"/>
</dbReference>
<keyword evidence="1 5" id="KW-0597">Phosphoprotein</keyword>
<dbReference type="GO" id="GO:0006355">
    <property type="term" value="P:regulation of DNA-templated transcription"/>
    <property type="evidence" value="ECO:0007669"/>
    <property type="project" value="InterPro"/>
</dbReference>
<dbReference type="Pfam" id="PF00196">
    <property type="entry name" value="GerE"/>
    <property type="match status" value="1"/>
</dbReference>
<sequence>MRIVIAEDSALLRTGLTLLLAENGHEVVEAVGDAEQLLRAVRTHRPDVAVVDVRMPPTFTDEGLRAALLIRQSEPGTAVLVLSQWVEERYAADLIGGDLNGVGYLLKDRVAEVADFLDALHRVAAGGAVFDPDVIAQILARNRRDDPLAPLTPREREVLQLMAEGRSNAGIAAALTITERAVEKYVGSILGKLDLPPASSDHRRVLAVLRYLES</sequence>
<name>A0A1H0AFE3_ALLAB</name>
<gene>
    <name evidence="8" type="ORF">SAMN04489726_6012</name>
</gene>
<dbReference type="STRING" id="211114.SAMN04489726_6012"/>